<dbReference type="AlphaFoldDB" id="Q2LUC3"/>
<evidence type="ECO:0000313" key="2">
    <source>
        <dbReference type="Proteomes" id="UP000001933"/>
    </source>
</evidence>
<dbReference type="InParanoid" id="Q2LUC3"/>
<gene>
    <name evidence="1" type="ORF">SYN_01930</name>
</gene>
<sequence length="62" mass="7681">MILALPELKMYSDFSAYQHKHLIWKRIRREIFRLIPSIIRLVEFLNYTVRGIINFCDFFLKY</sequence>
<dbReference type="EMBL" id="CP000252">
    <property type="protein sequence ID" value="ABC77687.1"/>
    <property type="molecule type" value="Genomic_DNA"/>
</dbReference>
<keyword evidence="2" id="KW-1185">Reference proteome</keyword>
<dbReference type="KEGG" id="sat:SYN_01930"/>
<dbReference type="Proteomes" id="UP000001933">
    <property type="component" value="Chromosome"/>
</dbReference>
<accession>Q2LUC3</accession>
<dbReference type="STRING" id="56780.SYN_01930"/>
<proteinExistence type="predicted"/>
<name>Q2LUC3_SYNAS</name>
<organism evidence="1 2">
    <name type="scientific">Syntrophus aciditrophicus (strain SB)</name>
    <dbReference type="NCBI Taxonomy" id="56780"/>
    <lineage>
        <taxon>Bacteria</taxon>
        <taxon>Pseudomonadati</taxon>
        <taxon>Thermodesulfobacteriota</taxon>
        <taxon>Syntrophia</taxon>
        <taxon>Syntrophales</taxon>
        <taxon>Syntrophaceae</taxon>
        <taxon>Syntrophus</taxon>
    </lineage>
</organism>
<dbReference type="HOGENOM" id="CLU_2902625_0_0_7"/>
<reference evidence="1 2" key="1">
    <citation type="journal article" date="2007" name="Proc. Natl. Acad. Sci. U.S.A.">
        <title>The genome of Syntrophus aciditrophicus: life at the thermodynamic limit of microbial growth.</title>
        <authorList>
            <person name="McInerney M.J."/>
            <person name="Rohlin L."/>
            <person name="Mouttaki H."/>
            <person name="Kim U."/>
            <person name="Krupp R.S."/>
            <person name="Rios-Hernandez L."/>
            <person name="Sieber J."/>
            <person name="Struchtemeyer C.G."/>
            <person name="Bhattacharyya A."/>
            <person name="Campbell J.W."/>
            <person name="Gunsalus R.P."/>
        </authorList>
    </citation>
    <scope>NUCLEOTIDE SEQUENCE [LARGE SCALE GENOMIC DNA]</scope>
    <source>
        <strain evidence="1 2">SB</strain>
    </source>
</reference>
<protein>
    <submittedName>
        <fullName evidence="1">Hypothetical cytosolic protein</fullName>
    </submittedName>
</protein>
<evidence type="ECO:0000313" key="1">
    <source>
        <dbReference type="EMBL" id="ABC77687.1"/>
    </source>
</evidence>